<accession>A0A0E9RYB6</accession>
<organism evidence="1">
    <name type="scientific">Anguilla anguilla</name>
    <name type="common">European freshwater eel</name>
    <name type="synonym">Muraena anguilla</name>
    <dbReference type="NCBI Taxonomy" id="7936"/>
    <lineage>
        <taxon>Eukaryota</taxon>
        <taxon>Metazoa</taxon>
        <taxon>Chordata</taxon>
        <taxon>Craniata</taxon>
        <taxon>Vertebrata</taxon>
        <taxon>Euteleostomi</taxon>
        <taxon>Actinopterygii</taxon>
        <taxon>Neopterygii</taxon>
        <taxon>Teleostei</taxon>
        <taxon>Anguilliformes</taxon>
        <taxon>Anguillidae</taxon>
        <taxon>Anguilla</taxon>
    </lineage>
</organism>
<proteinExistence type="predicted"/>
<protein>
    <submittedName>
        <fullName evidence="1">Uncharacterized protein</fullName>
    </submittedName>
</protein>
<dbReference type="AlphaFoldDB" id="A0A0E9RYB6"/>
<reference evidence="1" key="2">
    <citation type="journal article" date="2015" name="Fish Shellfish Immunol.">
        <title>Early steps in the European eel (Anguilla anguilla)-Vibrio vulnificus interaction in the gills: Role of the RtxA13 toxin.</title>
        <authorList>
            <person name="Callol A."/>
            <person name="Pajuelo D."/>
            <person name="Ebbesson L."/>
            <person name="Teles M."/>
            <person name="MacKenzie S."/>
            <person name="Amaro C."/>
        </authorList>
    </citation>
    <scope>NUCLEOTIDE SEQUENCE</scope>
</reference>
<sequence>MRRTLQTYRFHESMQFIQNAAGDSHGLSKRRGLRTH</sequence>
<evidence type="ECO:0000313" key="1">
    <source>
        <dbReference type="EMBL" id="JAH34086.1"/>
    </source>
</evidence>
<reference evidence="1" key="1">
    <citation type="submission" date="2014-11" db="EMBL/GenBank/DDBJ databases">
        <authorList>
            <person name="Amaro Gonzalez C."/>
        </authorList>
    </citation>
    <scope>NUCLEOTIDE SEQUENCE</scope>
</reference>
<name>A0A0E9RYB6_ANGAN</name>
<dbReference type="EMBL" id="GBXM01074491">
    <property type="protein sequence ID" value="JAH34086.1"/>
    <property type="molecule type" value="Transcribed_RNA"/>
</dbReference>